<protein>
    <recommendedName>
        <fullName evidence="6">IBB domain-containing protein</fullName>
    </recommendedName>
</protein>
<dbReference type="GeneID" id="94830854"/>
<dbReference type="GO" id="GO:0015031">
    <property type="term" value="P:protein transport"/>
    <property type="evidence" value="ECO:0007669"/>
    <property type="project" value="UniProtKB-KW"/>
</dbReference>
<dbReference type="InterPro" id="IPR016024">
    <property type="entry name" value="ARM-type_fold"/>
</dbReference>
<evidence type="ECO:0000313" key="4">
    <source>
        <dbReference type="EMBL" id="OHS93645.1"/>
    </source>
</evidence>
<dbReference type="OrthoDB" id="29145at2759"/>
<dbReference type="InterPro" id="IPR011989">
    <property type="entry name" value="ARM-like"/>
</dbReference>
<dbReference type="Gene3D" id="1.25.10.10">
    <property type="entry name" value="Leucine-rich Repeat Variant"/>
    <property type="match status" value="1"/>
</dbReference>
<keyword evidence="5" id="KW-1185">Reference proteome</keyword>
<gene>
    <name evidence="4" type="ORF">TRFO_11640</name>
</gene>
<reference evidence="4" key="1">
    <citation type="submission" date="2016-10" db="EMBL/GenBank/DDBJ databases">
        <authorList>
            <person name="Benchimol M."/>
            <person name="Almeida L.G."/>
            <person name="Vasconcelos A.T."/>
            <person name="Perreira-Neves A."/>
            <person name="Rosa I.A."/>
            <person name="Tasca T."/>
            <person name="Bogo M.R."/>
            <person name="de Souza W."/>
        </authorList>
    </citation>
    <scope>NUCLEOTIDE SEQUENCE [LARGE SCALE GENOMIC DNA]</scope>
    <source>
        <strain evidence="4">K</strain>
    </source>
</reference>
<keyword evidence="3" id="KW-0653">Protein transport</keyword>
<evidence type="ECO:0008006" key="6">
    <source>
        <dbReference type="Google" id="ProtNLM"/>
    </source>
</evidence>
<organism evidence="4 5">
    <name type="scientific">Tritrichomonas foetus</name>
    <dbReference type="NCBI Taxonomy" id="1144522"/>
    <lineage>
        <taxon>Eukaryota</taxon>
        <taxon>Metamonada</taxon>
        <taxon>Parabasalia</taxon>
        <taxon>Tritrichomonadida</taxon>
        <taxon>Tritrichomonadidae</taxon>
        <taxon>Tritrichomonas</taxon>
    </lineage>
</organism>
<dbReference type="AlphaFoldDB" id="A0A1J4J8B3"/>
<dbReference type="EMBL" id="MLAK01001382">
    <property type="protein sequence ID" value="OHS93645.1"/>
    <property type="molecule type" value="Genomic_DNA"/>
</dbReference>
<evidence type="ECO:0000256" key="1">
    <source>
        <dbReference type="ARBA" id="ARBA00010394"/>
    </source>
</evidence>
<accession>A0A1J4J8B3</accession>
<evidence type="ECO:0000313" key="5">
    <source>
        <dbReference type="Proteomes" id="UP000179807"/>
    </source>
</evidence>
<dbReference type="PANTHER" id="PTHR23316">
    <property type="entry name" value="IMPORTIN ALPHA"/>
    <property type="match status" value="1"/>
</dbReference>
<sequence length="512" mass="56969">MFFLFSLKKSNAKTPKMMMISPFFADDQPDSLKKSGADLSNYREQCLKERNARTLTLRRNSRTAITNILGVNSLNSAGKAHRRASFLDELQGINLTIETIAEILESGSLQRISDLCTQIVNVSSTSPQLLQKLFQDPSIAIPFVNCFTCGINESEMRLLIDAISSIFPICNEDLRRSFIDEGLLMNIYCFFESEYKPIIYSSLALVAIVSISSSYARDSVLSLGILDSIIQLAHSHEEDKPLTDAACATIEKIFSDGESDINCDTLDYYLDQIGSLLKLTSEGAVNSILLSLNSMMEKSPSLVMKMNQIGLYVNVVNYLKIPSFAGAAIKIVGNLCIGNPSDVHMMLECGLFQLLIGYLRTEYVADVLWDLSNLLEAMTKDVLPMLTDDLINAIVEITSMSSYLVKREGAVFLSTLILYTDSSVVPAFVNVDIIEILVEMLGCSVTSVIWRCINSLMKLSHNLQPDKLELFIQMLFDADIVKMLNDLVENNNTEIAEISRVMLNSLSHYSKC</sequence>
<name>A0A1J4J8B3_9EUKA</name>
<comment type="caution">
    <text evidence="4">The sequence shown here is derived from an EMBL/GenBank/DDBJ whole genome shotgun (WGS) entry which is preliminary data.</text>
</comment>
<keyword evidence="2" id="KW-0813">Transport</keyword>
<proteinExistence type="inferred from homology"/>
<comment type="similarity">
    <text evidence="1">Belongs to the importin alpha family.</text>
</comment>
<dbReference type="RefSeq" id="XP_068346782.1">
    <property type="nucleotide sequence ID" value="XM_068496150.1"/>
</dbReference>
<dbReference type="SUPFAM" id="SSF48371">
    <property type="entry name" value="ARM repeat"/>
    <property type="match status" value="1"/>
</dbReference>
<evidence type="ECO:0000256" key="3">
    <source>
        <dbReference type="ARBA" id="ARBA00022927"/>
    </source>
</evidence>
<dbReference type="VEuPathDB" id="TrichDB:TRFO_11640"/>
<dbReference type="Proteomes" id="UP000179807">
    <property type="component" value="Unassembled WGS sequence"/>
</dbReference>
<evidence type="ECO:0000256" key="2">
    <source>
        <dbReference type="ARBA" id="ARBA00022448"/>
    </source>
</evidence>